<protein>
    <submittedName>
        <fullName evidence="3">Glycosyltransferase</fullName>
    </submittedName>
</protein>
<evidence type="ECO:0000313" key="3">
    <source>
        <dbReference type="EMBL" id="ARF10755.1"/>
    </source>
</evidence>
<feature type="compositionally biased region" description="Low complexity" evidence="1">
    <location>
        <begin position="494"/>
        <end position="514"/>
    </location>
</feature>
<dbReference type="EMBL" id="KY684105">
    <property type="protein sequence ID" value="ARF10755.1"/>
    <property type="molecule type" value="Genomic_DNA"/>
</dbReference>
<evidence type="ECO:0000256" key="1">
    <source>
        <dbReference type="SAM" id="MobiDB-lite"/>
    </source>
</evidence>
<reference evidence="3" key="1">
    <citation type="journal article" date="2017" name="Science">
        <title>Giant viruses with an expanded complement of translation system components.</title>
        <authorList>
            <person name="Schulz F."/>
            <person name="Yutin N."/>
            <person name="Ivanova N.N."/>
            <person name="Ortega D.R."/>
            <person name="Lee T.K."/>
            <person name="Vierheilig J."/>
            <person name="Daims H."/>
            <person name="Horn M."/>
            <person name="Wagner M."/>
            <person name="Jensen G.J."/>
            <person name="Kyrpides N.C."/>
            <person name="Koonin E.V."/>
            <person name="Woyke T."/>
        </authorList>
    </citation>
    <scope>NUCLEOTIDE SEQUENCE</scope>
    <source>
        <strain evidence="3">HKV1</strain>
    </source>
</reference>
<evidence type="ECO:0000259" key="2">
    <source>
        <dbReference type="Pfam" id="PF00534"/>
    </source>
</evidence>
<dbReference type="Pfam" id="PF00534">
    <property type="entry name" value="Glycos_transf_1"/>
    <property type="match status" value="2"/>
</dbReference>
<dbReference type="CDD" id="cd01635">
    <property type="entry name" value="Glycosyltransferase_GTB-type"/>
    <property type="match status" value="1"/>
</dbReference>
<gene>
    <name evidence="3" type="ORF">Hokovirus_3_28</name>
</gene>
<dbReference type="SUPFAM" id="SSF53756">
    <property type="entry name" value="UDP-Glycosyltransferase/glycogen phosphorylase"/>
    <property type="match status" value="2"/>
</dbReference>
<feature type="domain" description="Glycosyl transferase family 1" evidence="2">
    <location>
        <begin position="638"/>
        <end position="730"/>
    </location>
</feature>
<accession>A0A1V0SGA9</accession>
<proteinExistence type="predicted"/>
<feature type="region of interest" description="Disordered" evidence="1">
    <location>
        <begin position="494"/>
        <end position="527"/>
    </location>
</feature>
<dbReference type="InterPro" id="IPR001296">
    <property type="entry name" value="Glyco_trans_1"/>
</dbReference>
<dbReference type="GO" id="GO:0016757">
    <property type="term" value="F:glycosyltransferase activity"/>
    <property type="evidence" value="ECO:0007669"/>
    <property type="project" value="InterPro"/>
</dbReference>
<dbReference type="Gene3D" id="3.40.50.2000">
    <property type="entry name" value="Glycogen Phosphorylase B"/>
    <property type="match status" value="2"/>
</dbReference>
<keyword evidence="3" id="KW-0808">Transferase</keyword>
<sequence length="1140" mass="133243">MNKKYFYILITDRIYPNGGGEEFAFETVKYTNSLNIKSLWITFSCNKSESEIINYCDLIMYSKYIFNSKFIYNVIESYNPKILHYIGSNIHYFNNININPGIFIFVGIHFWKEILNYNKQKFYDIFNNKISHSLTSHMSAKFPYYKKHKITRKKIKLKKYKIETKFSIENKVGENNNKSCITNNSNRTGDQDIMNTDETCITNNICNTNNTDETYVTNNTEETYITNTEETYITNTDETCITNNTEETYITNTEETYITNTDETCITNNTDETCITNNTEETYITNTEETCITNNTDDICVTNNTDETCITNNTDDICITDETYITNNTDENCISDNTDEICISDNTDEICISDNTDEICITDNTDIICISDNTDIICISDNTDEISISEYLNNNSPNISNYNNEYTDTTNESVYSSDNECTGGLNTCSEYNNYSDNNYWSDISDNTDSNNYWSDNDSDNNYWSDNDSDNNYWSDNDSDNNYWSDNDSDNDSDNNYWSDISDNNDSSDSNNNYWHNDDNSNDISDNDNSCDKNNVIKTDKCNKQVSYVVYQNIFNLLKYKNTDLGIYTKKIIFNNKIQYYVPSTYVFLTLYKLYNFDINNINLIIPVIEDVNKINLSKYSTNNIYITCINTNFYKCGYLLLNLLKYFRNSDIKFCVINTKKHKNNDIIKNQILENEGLYLNYIDNIQEIYANTKILLIPSLVDETFCRVAYEGCKLGIPIITSGLGNFSELGMFSKLYSIDIINKSSINLWYDEICSLYHNNDKLISLSNLSLEIYNDLNKKYFFDKIFNKFSFSHYLNLFTNRFLFIAPYSQCGLFYSVCNYAQAIKTKNSNAYITLLTYKPYYLTENNEELNLTYFDEIIHTSCDYKHIKITKKYKTFGNIIIPELLFEIKYHNNIIYIPNIDTSNFNNIKKLTTNNYKILANSFYSKNYMFNKYNITSNFIGFSLPFDIKMKPKITVIKFLLVGGALKNILPVVETFYKLYKDGIRNIHLFLTVTNVNKKIHETINLPIITKLSNLLKQEIIDLYHTCHVSIISSKSEGLGLNIYESIKTGTPILTHYGYEEIIKDNINGWLCEKKTIIDDNIIHEIDQNDLYNKIINISKFEQDYYNDFIKKCINYNQDNFNYDSFCNRFYDEIIK</sequence>
<feature type="domain" description="Glycosyl transferase family 1" evidence="2">
    <location>
        <begin position="1021"/>
        <end position="1092"/>
    </location>
</feature>
<dbReference type="PANTHER" id="PTHR12526">
    <property type="entry name" value="GLYCOSYLTRANSFERASE"/>
    <property type="match status" value="1"/>
</dbReference>
<name>A0A1V0SGA9_9VIRU</name>
<organism evidence="3">
    <name type="scientific">Hokovirus HKV1</name>
    <dbReference type="NCBI Taxonomy" id="1977638"/>
    <lineage>
        <taxon>Viruses</taxon>
        <taxon>Varidnaviria</taxon>
        <taxon>Bamfordvirae</taxon>
        <taxon>Nucleocytoviricota</taxon>
        <taxon>Megaviricetes</taxon>
        <taxon>Imitervirales</taxon>
        <taxon>Mimiviridae</taxon>
        <taxon>Klosneuvirinae</taxon>
        <taxon>Hokovirus</taxon>
    </lineage>
</organism>